<keyword evidence="1" id="KW-1133">Transmembrane helix</keyword>
<dbReference type="AlphaFoldDB" id="U5SCV2"/>
<evidence type="ECO:0000313" key="3">
    <source>
        <dbReference type="Proteomes" id="UP000017469"/>
    </source>
</evidence>
<dbReference type="eggNOG" id="ENOG502Z8KF">
    <property type="taxonomic scope" value="Bacteria"/>
</dbReference>
<dbReference type="PATRIC" id="fig|1266845.5.peg.2055"/>
<dbReference type="Proteomes" id="UP000017469">
    <property type="component" value="Chromosome"/>
</dbReference>
<evidence type="ECO:0000256" key="1">
    <source>
        <dbReference type="SAM" id="Phobius"/>
    </source>
</evidence>
<organism evidence="2 3">
    <name type="scientific">Carnobacterium inhibens subsp. gilichinskyi</name>
    <dbReference type="NCBI Taxonomy" id="1266845"/>
    <lineage>
        <taxon>Bacteria</taxon>
        <taxon>Bacillati</taxon>
        <taxon>Bacillota</taxon>
        <taxon>Bacilli</taxon>
        <taxon>Lactobacillales</taxon>
        <taxon>Carnobacteriaceae</taxon>
        <taxon>Carnobacterium</taxon>
    </lineage>
</organism>
<dbReference type="KEGG" id="caw:Q783_10785"/>
<keyword evidence="1" id="KW-0472">Membrane</keyword>
<keyword evidence="1" id="KW-0812">Transmembrane</keyword>
<accession>U5SCV2</accession>
<gene>
    <name evidence="2" type="ORF">Q783_10785</name>
</gene>
<dbReference type="EMBL" id="CP006812">
    <property type="protein sequence ID" value="AGY82891.1"/>
    <property type="molecule type" value="Genomic_DNA"/>
</dbReference>
<evidence type="ECO:0000313" key="2">
    <source>
        <dbReference type="EMBL" id="AGY82891.1"/>
    </source>
</evidence>
<proteinExistence type="predicted"/>
<protein>
    <recommendedName>
        <fullName evidence="4">DNA phosphorothioation-dependent restriction protein DptG</fullName>
    </recommendedName>
</protein>
<feature type="transmembrane region" description="Helical" evidence="1">
    <location>
        <begin position="205"/>
        <end position="223"/>
    </location>
</feature>
<reference evidence="2 3" key="1">
    <citation type="journal article" date="2013" name="Genome Announc.">
        <title>Complete Genome Sequence of Carnobacterium gilichinskyi Strain WN1359T (DSM 27470T).</title>
        <authorList>
            <person name="Leonard M.T."/>
            <person name="Panayotova N."/>
            <person name="Farmerie W.G."/>
            <person name="Triplett E.W."/>
            <person name="Nicholson W.L."/>
        </authorList>
    </citation>
    <scope>NUCLEOTIDE SEQUENCE [LARGE SCALE GENOMIC DNA]</scope>
    <source>
        <strain evidence="2 3">WN1359</strain>
    </source>
</reference>
<dbReference type="InterPro" id="IPR017645">
    <property type="entry name" value="Dnd_assoc_1"/>
</dbReference>
<dbReference type="HOGENOM" id="CLU_046103_0_0_9"/>
<sequence length="446" mass="52318">MSDVVKQLIYRLDMDSGKKPKAEHHLLGRNFPFHTRNPERVKFLNNFNEIVGIIARCSMGKVPVLENTREDHLSNIVNRLEIGNGILKEEVEGLFGTDFDTMKNPILLQYFPVLMENKAQIDESRGKELLGYYITKLLRLDENEEWKKYISNSEVTDLYEAVYVECLPEIEEGKKRKDVFNFFEQDVLIEYFNKDLTQLMKNKKFFLSDIGLLISYYFFYYTLQQTFLLIQPKRKPRELWFAYDKEKVSAGREAVQRGYKVFNEASRELLVNNDLLDYLNVLSGKKRYQTFEEILNDKENGPVLGPNLMLFNSQFANALGEYYKATPDIQFQIKQLQKYLRINISAETAIRYRKSFDEFAGLSFIKSRGRLGYVLNATQEFILLFVGVIIGNEDKMLLKKLFKEFENRGIYFDKQSKKEIISFFEDVNILEKLSDSGDAQYVKSIL</sequence>
<name>U5SCV2_9LACT</name>
<dbReference type="STRING" id="1266845.Q783_10785"/>
<evidence type="ECO:0008006" key="4">
    <source>
        <dbReference type="Google" id="ProtNLM"/>
    </source>
</evidence>
<dbReference type="NCBIfam" id="TIGR03236">
    <property type="entry name" value="dnd_assoc_1"/>
    <property type="match status" value="1"/>
</dbReference>